<protein>
    <submittedName>
        <fullName evidence="2">HD-GYP domain-containing protein</fullName>
    </submittedName>
</protein>
<organism evidence="2 3">
    <name type="scientific">Rouxiella aceris</name>
    <dbReference type="NCBI Taxonomy" id="2703884"/>
    <lineage>
        <taxon>Bacteria</taxon>
        <taxon>Pseudomonadati</taxon>
        <taxon>Pseudomonadota</taxon>
        <taxon>Gammaproteobacteria</taxon>
        <taxon>Enterobacterales</taxon>
        <taxon>Yersiniaceae</taxon>
        <taxon>Rouxiella</taxon>
    </lineage>
</organism>
<dbReference type="PANTHER" id="PTHR43155:SF2">
    <property type="entry name" value="CYCLIC DI-GMP PHOSPHODIESTERASE PA4108"/>
    <property type="match status" value="1"/>
</dbReference>
<accession>A0A848MLD2</accession>
<reference evidence="2 3" key="2">
    <citation type="submission" date="2020-06" db="EMBL/GenBank/DDBJ databases">
        <title>Polyphasic characterization of a Rahnella strain isolated from tree sap.</title>
        <authorList>
            <person name="Kim I.S."/>
        </authorList>
    </citation>
    <scope>NUCLEOTIDE SEQUENCE [LARGE SCALE GENOMIC DNA]</scope>
    <source>
        <strain evidence="2 3">SAP-1</strain>
    </source>
</reference>
<dbReference type="NCBIfam" id="TIGR00277">
    <property type="entry name" value="HDIG"/>
    <property type="match status" value="1"/>
</dbReference>
<reference evidence="2 3" key="1">
    <citation type="submission" date="2020-01" db="EMBL/GenBank/DDBJ databases">
        <authorList>
            <person name="Lee S.D."/>
        </authorList>
    </citation>
    <scope>NUCLEOTIDE SEQUENCE [LARGE SCALE GENOMIC DNA]</scope>
    <source>
        <strain evidence="2 3">SAP-1</strain>
    </source>
</reference>
<sequence length="392" mass="43746">MIKMIPVSDLQLGMYVHKLDVFWIKHQRLNNGFLLTKPEELAEIIQNGNKQVWIDLNKGEGLALKAEDSEQEKRCIHFTGNHQNVMASEIDNARLICQSAKPLIIEMFNQVRLGNAIELDSTLPLIDDINHSVQRHPTALLSVVRLKNHDDYTYLHSVAVCALMMTLARQIGMNEDQIRMAGMGGLMHDMGKAAVSADIINKPGKLTDEEFDVMRSHPLAGQQILAACGAPFEAQDIALHHHEKINGRGYPNGLKGEEISLLARMSAICDVYDAITSNRAYKEGWDPADAMRQMASWEGHFDKKLFHAFVKSVGIYPVGSLVNLASGRVAVVTESTPDSLLQPKVKVFFSLLTHAPIRKKVIDLAAMHCDDTIVAIADHSQLRDMDLNEMWL</sequence>
<dbReference type="AlphaFoldDB" id="A0A848MLD2"/>
<name>A0A848MLD2_9GAMM</name>
<dbReference type="Proteomes" id="UP000585363">
    <property type="component" value="Unassembled WGS sequence"/>
</dbReference>
<dbReference type="EMBL" id="JAADJU010000009">
    <property type="protein sequence ID" value="NMP28535.1"/>
    <property type="molecule type" value="Genomic_DNA"/>
</dbReference>
<dbReference type="SMART" id="SM00471">
    <property type="entry name" value="HDc"/>
    <property type="match status" value="1"/>
</dbReference>
<dbReference type="CDD" id="cd00077">
    <property type="entry name" value="HDc"/>
    <property type="match status" value="1"/>
</dbReference>
<dbReference type="Pfam" id="PF11871">
    <property type="entry name" value="DUF3391"/>
    <property type="match status" value="1"/>
</dbReference>
<keyword evidence="3" id="KW-1185">Reference proteome</keyword>
<evidence type="ECO:0000313" key="2">
    <source>
        <dbReference type="EMBL" id="NMP28535.1"/>
    </source>
</evidence>
<dbReference type="PANTHER" id="PTHR43155">
    <property type="entry name" value="CYCLIC DI-GMP PHOSPHODIESTERASE PA4108-RELATED"/>
    <property type="match status" value="1"/>
</dbReference>
<proteinExistence type="predicted"/>
<dbReference type="InterPro" id="IPR003607">
    <property type="entry name" value="HD/PDEase_dom"/>
</dbReference>
<dbReference type="InterPro" id="IPR037522">
    <property type="entry name" value="HD_GYP_dom"/>
</dbReference>
<evidence type="ECO:0000259" key="1">
    <source>
        <dbReference type="PROSITE" id="PS51832"/>
    </source>
</evidence>
<gene>
    <name evidence="2" type="ORF">GW590_16860</name>
</gene>
<dbReference type="Gene3D" id="1.10.3210.10">
    <property type="entry name" value="Hypothetical protein af1432"/>
    <property type="match status" value="1"/>
</dbReference>
<dbReference type="InterPro" id="IPR021812">
    <property type="entry name" value="DUF3391"/>
</dbReference>
<dbReference type="PROSITE" id="PS51832">
    <property type="entry name" value="HD_GYP"/>
    <property type="match status" value="1"/>
</dbReference>
<comment type="caution">
    <text evidence="2">The sequence shown here is derived from an EMBL/GenBank/DDBJ whole genome shotgun (WGS) entry which is preliminary data.</text>
</comment>
<evidence type="ECO:0000313" key="3">
    <source>
        <dbReference type="Proteomes" id="UP000585363"/>
    </source>
</evidence>
<dbReference type="Pfam" id="PF13487">
    <property type="entry name" value="HD_5"/>
    <property type="match status" value="1"/>
</dbReference>
<feature type="domain" description="HD-GYP" evidence="1">
    <location>
        <begin position="131"/>
        <end position="325"/>
    </location>
</feature>
<dbReference type="SUPFAM" id="SSF109604">
    <property type="entry name" value="HD-domain/PDEase-like"/>
    <property type="match status" value="1"/>
</dbReference>
<dbReference type="InterPro" id="IPR006675">
    <property type="entry name" value="HDIG_dom"/>
</dbReference>
<dbReference type="GO" id="GO:0008081">
    <property type="term" value="F:phosphoric diester hydrolase activity"/>
    <property type="evidence" value="ECO:0007669"/>
    <property type="project" value="UniProtKB-ARBA"/>
</dbReference>